<evidence type="ECO:0000313" key="1">
    <source>
        <dbReference type="EMBL" id="CDQ99569.1"/>
    </source>
</evidence>
<protein>
    <submittedName>
        <fullName evidence="1">Uncharacterized protein</fullName>
    </submittedName>
</protein>
<sequence>MLCGLSQQKVLTQFSNGDEKLVKTQPIRNCDDILLKVYCSDHTYTTIRVAVAATGSEVTSAVADKLASNDDLLLVHLSSAGEKQMLKPNDVSVFSSLSINGRMFACPRDQLNALVRENKE</sequence>
<dbReference type="Proteomes" id="UP000193380">
    <property type="component" value="Unassembled WGS sequence"/>
</dbReference>
<evidence type="ECO:0000313" key="2">
    <source>
        <dbReference type="Proteomes" id="UP000193380"/>
    </source>
</evidence>
<dbReference type="InterPro" id="IPR029071">
    <property type="entry name" value="Ubiquitin-like_domsf"/>
</dbReference>
<dbReference type="PaxDb" id="8022-A0A060ZD14"/>
<dbReference type="SUPFAM" id="SSF54236">
    <property type="entry name" value="Ubiquitin-like"/>
    <property type="match status" value="1"/>
</dbReference>
<gene>
    <name evidence="1" type="ORF">GSONMT00029607001</name>
</gene>
<reference evidence="1" key="2">
    <citation type="submission" date="2014-03" db="EMBL/GenBank/DDBJ databases">
        <authorList>
            <person name="Genoscope - CEA"/>
        </authorList>
    </citation>
    <scope>NUCLEOTIDE SEQUENCE</scope>
</reference>
<dbReference type="STRING" id="8022.A0A060ZD14"/>
<proteinExistence type="predicted"/>
<dbReference type="AlphaFoldDB" id="A0A060ZD14"/>
<organism evidence="1 2">
    <name type="scientific">Oncorhynchus mykiss</name>
    <name type="common">Rainbow trout</name>
    <name type="synonym">Salmo gairdneri</name>
    <dbReference type="NCBI Taxonomy" id="8022"/>
    <lineage>
        <taxon>Eukaryota</taxon>
        <taxon>Metazoa</taxon>
        <taxon>Chordata</taxon>
        <taxon>Craniata</taxon>
        <taxon>Vertebrata</taxon>
        <taxon>Euteleostomi</taxon>
        <taxon>Actinopterygii</taxon>
        <taxon>Neopterygii</taxon>
        <taxon>Teleostei</taxon>
        <taxon>Protacanthopterygii</taxon>
        <taxon>Salmoniformes</taxon>
        <taxon>Salmonidae</taxon>
        <taxon>Salmoninae</taxon>
        <taxon>Oncorhynchus</taxon>
    </lineage>
</organism>
<name>A0A060ZD14_ONCMY</name>
<accession>A0A060ZD14</accession>
<dbReference type="Gene3D" id="3.10.20.90">
    <property type="entry name" value="Phosphatidylinositol 3-kinase Catalytic Subunit, Chain A, domain 1"/>
    <property type="match status" value="1"/>
</dbReference>
<reference evidence="1" key="1">
    <citation type="journal article" date="2014" name="Nat. Commun.">
        <title>The rainbow trout genome provides novel insights into evolution after whole-genome duplication in vertebrates.</title>
        <authorList>
            <person name="Berthelot C."/>
            <person name="Brunet F."/>
            <person name="Chalopin D."/>
            <person name="Juanchich A."/>
            <person name="Bernard M."/>
            <person name="Noel B."/>
            <person name="Bento P."/>
            <person name="Da Silva C."/>
            <person name="Labadie K."/>
            <person name="Alberti A."/>
            <person name="Aury J.M."/>
            <person name="Louis A."/>
            <person name="Dehais P."/>
            <person name="Bardou P."/>
            <person name="Montfort J."/>
            <person name="Klopp C."/>
            <person name="Cabau C."/>
            <person name="Gaspin C."/>
            <person name="Thorgaard G.H."/>
            <person name="Boussaha M."/>
            <person name="Quillet E."/>
            <person name="Guyomard R."/>
            <person name="Galiana D."/>
            <person name="Bobe J."/>
            <person name="Volff J.N."/>
            <person name="Genet C."/>
            <person name="Wincker P."/>
            <person name="Jaillon O."/>
            <person name="Roest Crollius H."/>
            <person name="Guiguen Y."/>
        </authorList>
    </citation>
    <scope>NUCLEOTIDE SEQUENCE [LARGE SCALE GENOMIC DNA]</scope>
</reference>
<dbReference type="EMBL" id="FR948069">
    <property type="protein sequence ID" value="CDQ99569.1"/>
    <property type="molecule type" value="Genomic_DNA"/>
</dbReference>